<evidence type="ECO:0000256" key="4">
    <source>
        <dbReference type="ARBA" id="ARBA00023098"/>
    </source>
</evidence>
<dbReference type="OrthoDB" id="3671040at2"/>
<dbReference type="AlphaFoldDB" id="A0A1X2LZ11"/>
<dbReference type="InterPro" id="IPR042099">
    <property type="entry name" value="ANL_N_sf"/>
</dbReference>
<evidence type="ECO:0000256" key="2">
    <source>
        <dbReference type="ARBA" id="ARBA00022598"/>
    </source>
</evidence>
<dbReference type="GO" id="GO:0070566">
    <property type="term" value="F:adenylyltransferase activity"/>
    <property type="evidence" value="ECO:0007669"/>
    <property type="project" value="TreeGrafter"/>
</dbReference>
<dbReference type="RefSeq" id="WP_085323962.1">
    <property type="nucleotide sequence ID" value="NZ_NCXP01000003.1"/>
</dbReference>
<dbReference type="GO" id="GO:0016874">
    <property type="term" value="F:ligase activity"/>
    <property type="evidence" value="ECO:0007669"/>
    <property type="project" value="UniProtKB-KW"/>
</dbReference>
<keyword evidence="8" id="KW-1185">Reference proteome</keyword>
<dbReference type="Gene3D" id="3.40.50.12780">
    <property type="entry name" value="N-terminal domain of ligase-like"/>
    <property type="match status" value="1"/>
</dbReference>
<evidence type="ECO:0000256" key="1">
    <source>
        <dbReference type="ARBA" id="ARBA00006432"/>
    </source>
</evidence>
<dbReference type="Gene3D" id="3.30.300.30">
    <property type="match status" value="1"/>
</dbReference>
<dbReference type="PANTHER" id="PTHR22754">
    <property type="entry name" value="DISCO-INTERACTING PROTEIN 2 DIP2 -RELATED"/>
    <property type="match status" value="1"/>
</dbReference>
<gene>
    <name evidence="7" type="ORF">B8W66_05290</name>
</gene>
<evidence type="ECO:0000256" key="3">
    <source>
        <dbReference type="ARBA" id="ARBA00022832"/>
    </source>
</evidence>
<protein>
    <submittedName>
        <fullName evidence="7">Acyl-CoA synthetase</fullName>
    </submittedName>
</protein>
<dbReference type="PANTHER" id="PTHR22754:SF32">
    <property type="entry name" value="DISCO-INTERACTING PROTEIN 2"/>
    <property type="match status" value="1"/>
</dbReference>
<dbReference type="Pfam" id="PF23024">
    <property type="entry name" value="AMP-dom_DIP2-like"/>
    <property type="match status" value="1"/>
</dbReference>
<feature type="domain" description="AMP-dependent synthetase/ligase" evidence="5">
    <location>
        <begin position="13"/>
        <end position="417"/>
    </location>
</feature>
<accession>A0A1X2LZ11</accession>
<comment type="similarity">
    <text evidence="1">Belongs to the ATP-dependent AMP-binding enzyme family.</text>
</comment>
<dbReference type="STRING" id="1430326.B8W66_05290"/>
<organism evidence="7 8">
    <name type="scientific">Mycobacterium decipiens</name>
    <dbReference type="NCBI Taxonomy" id="1430326"/>
    <lineage>
        <taxon>Bacteria</taxon>
        <taxon>Bacillati</taxon>
        <taxon>Actinomycetota</taxon>
        <taxon>Actinomycetes</taxon>
        <taxon>Mycobacteriales</taxon>
        <taxon>Mycobacteriaceae</taxon>
        <taxon>Mycobacterium</taxon>
    </lineage>
</organism>
<evidence type="ECO:0000313" key="8">
    <source>
        <dbReference type="Proteomes" id="UP000193247"/>
    </source>
</evidence>
<feature type="domain" description="AMP-binding enzyme C-terminal" evidence="6">
    <location>
        <begin position="465"/>
        <end position="574"/>
    </location>
</feature>
<proteinExistence type="inferred from homology"/>
<dbReference type="GO" id="GO:0005886">
    <property type="term" value="C:plasma membrane"/>
    <property type="evidence" value="ECO:0007669"/>
    <property type="project" value="TreeGrafter"/>
</dbReference>
<dbReference type="SUPFAM" id="SSF56801">
    <property type="entry name" value="Acetyl-CoA synthetase-like"/>
    <property type="match status" value="1"/>
</dbReference>
<keyword evidence="4" id="KW-0443">Lipid metabolism</keyword>
<dbReference type="GO" id="GO:0071766">
    <property type="term" value="P:Actinobacterium-type cell wall biogenesis"/>
    <property type="evidence" value="ECO:0007669"/>
    <property type="project" value="UniProtKB-ARBA"/>
</dbReference>
<dbReference type="NCBIfam" id="NF004509">
    <property type="entry name" value="PRK05850.1"/>
    <property type="match status" value="1"/>
</dbReference>
<dbReference type="CDD" id="cd05931">
    <property type="entry name" value="FAAL"/>
    <property type="match status" value="1"/>
</dbReference>
<dbReference type="EMBL" id="NCXP01000003">
    <property type="protein sequence ID" value="OSC42379.1"/>
    <property type="molecule type" value="Genomic_DNA"/>
</dbReference>
<name>A0A1X2LZ11_9MYCO</name>
<dbReference type="GO" id="GO:0006633">
    <property type="term" value="P:fatty acid biosynthetic process"/>
    <property type="evidence" value="ECO:0007669"/>
    <property type="project" value="TreeGrafter"/>
</dbReference>
<comment type="caution">
    <text evidence="7">The sequence shown here is derived from an EMBL/GenBank/DDBJ whole genome shotgun (WGS) entry which is preliminary data.</text>
</comment>
<reference evidence="7 8" key="1">
    <citation type="submission" date="2017-04" db="EMBL/GenBank/DDBJ databases">
        <title>The new phylogeny of genus Mycobacterium.</title>
        <authorList>
            <person name="Tortoli E."/>
            <person name="Trovato A."/>
            <person name="Cirillo D.M."/>
        </authorList>
    </citation>
    <scope>NUCLEOTIDE SEQUENCE [LARGE SCALE GENOMIC DNA]</scope>
    <source>
        <strain evidence="7 8">TBL 1200985</strain>
    </source>
</reference>
<dbReference type="FunFam" id="3.40.50.12780:FF:000013">
    <property type="entry name" value="Long-chain-fatty-acid--AMP ligase FadD32"/>
    <property type="match status" value="1"/>
</dbReference>
<dbReference type="FunFam" id="3.30.300.30:FF:000016">
    <property type="entry name" value="Fatty-acid-CoA ligase FadD26"/>
    <property type="match status" value="1"/>
</dbReference>
<evidence type="ECO:0000313" key="7">
    <source>
        <dbReference type="EMBL" id="OSC42379.1"/>
    </source>
</evidence>
<dbReference type="InterPro" id="IPR025110">
    <property type="entry name" value="AMP-bd_C"/>
</dbReference>
<evidence type="ECO:0000259" key="6">
    <source>
        <dbReference type="Pfam" id="PF23024"/>
    </source>
</evidence>
<dbReference type="InterPro" id="IPR040097">
    <property type="entry name" value="FAAL/FAAC"/>
</dbReference>
<dbReference type="InterPro" id="IPR045851">
    <property type="entry name" value="AMP-bd_C_sf"/>
</dbReference>
<dbReference type="Proteomes" id="UP000193247">
    <property type="component" value="Unassembled WGS sequence"/>
</dbReference>
<evidence type="ECO:0000259" key="5">
    <source>
        <dbReference type="Pfam" id="PF00501"/>
    </source>
</evidence>
<keyword evidence="2" id="KW-0436">Ligase</keyword>
<dbReference type="InterPro" id="IPR000873">
    <property type="entry name" value="AMP-dep_synth/lig_dom"/>
</dbReference>
<sequence length="583" mass="63059">MPVTDRSIPSLLKERADQQADITAYTYVDYGLDPKGFAESLTWSQVYRRACIVAEELKLCGLPGDRVAILAPQGMEYVIAFLGALQAGFIAVPLSTPQHGIHDDRVSAVLRDCKPVVILTTSSVVGDVTKYACAQDGQPAPFVIEVDLLDLDSPRQLPAFARLPTGAAYLQYTSGSTRTPAGVIVSHKNVIANVRQSLYGYFGDLAKIPNGTVVSWLPLYHDMGLILGICAPMVAGRTAVLMSPMSFLRRPASWIQLLATSERAFSAAPNFAFELAVRRTSDTDMSGLDLGDVLGIVSGSERIHVATVKRFTERFAPYNLSRTAIRPSYGLAEATLYVAAPEPGTAPRTVRFDYENLTAGRATPCETAGSVCTELISYGSPDPSSVRIVNPETKVENPPGAVGEIWVHGDHVALGYWQKPEQTAQVFNAELVDPAPGTPDGPWLRTGDLGVMSAGELFIMGRIKDLLIVDGRNHYPDDIEATIQEITGGRVAAIAVPDDITEQLVAIVEWKRRGASAEEVMLKLRSVKHEVTSAISRSHSLRVADLVLVSPGSIPITTSGKIRRSACVERYRSDGFKRLDIAV</sequence>
<dbReference type="Pfam" id="PF00501">
    <property type="entry name" value="AMP-binding"/>
    <property type="match status" value="1"/>
</dbReference>
<keyword evidence="3" id="KW-0276">Fatty acid metabolism</keyword>